<dbReference type="STRING" id="1300341.I595_1599"/>
<dbReference type="AlphaFoldDB" id="A0A0P7AJG8"/>
<organism evidence="4 5">
    <name type="scientific">Croceitalea dokdonensis DOKDO 023</name>
    <dbReference type="NCBI Taxonomy" id="1300341"/>
    <lineage>
        <taxon>Bacteria</taxon>
        <taxon>Pseudomonadati</taxon>
        <taxon>Bacteroidota</taxon>
        <taxon>Flavobacteriia</taxon>
        <taxon>Flavobacteriales</taxon>
        <taxon>Flavobacteriaceae</taxon>
        <taxon>Croceitalea</taxon>
    </lineage>
</organism>
<dbReference type="EMBL" id="LDJX01000003">
    <property type="protein sequence ID" value="KPM31951.1"/>
    <property type="molecule type" value="Genomic_DNA"/>
</dbReference>
<dbReference type="Pfam" id="PF05163">
    <property type="entry name" value="DinB"/>
    <property type="match status" value="1"/>
</dbReference>
<keyword evidence="2 3" id="KW-0479">Metal-binding</keyword>
<sequence length="147" mass="17834">MKTFFNQLFDYNFYCNKKLIEQVCTFDKVPENTKRLFSHLLNAHHIWNHRLTGEPKAFDVWQLHEVKDWGDIHYENQRTTFEVISNTEDFHVRIDYETTEGRLFANDLRDVLFHIINHSTHHRAQILMDFRTHGVAPEPLDYILYKR</sequence>
<comment type="caution">
    <text evidence="4">The sequence shown here is derived from an EMBL/GenBank/DDBJ whole genome shotgun (WGS) entry which is preliminary data.</text>
</comment>
<gene>
    <name evidence="4" type="ORF">I595_1599</name>
</gene>
<evidence type="ECO:0000313" key="4">
    <source>
        <dbReference type="EMBL" id="KPM31951.1"/>
    </source>
</evidence>
<dbReference type="OrthoDB" id="9811413at2"/>
<accession>A0A0P7AJG8</accession>
<dbReference type="SUPFAM" id="SSF109854">
    <property type="entry name" value="DinB/YfiT-like putative metalloenzymes"/>
    <property type="match status" value="1"/>
</dbReference>
<dbReference type="GO" id="GO:0046872">
    <property type="term" value="F:metal ion binding"/>
    <property type="evidence" value="ECO:0007669"/>
    <property type="project" value="UniProtKB-KW"/>
</dbReference>
<comment type="similarity">
    <text evidence="1">Belongs to the DinB family.</text>
</comment>
<protein>
    <submittedName>
        <fullName evidence="4">DinB family protein</fullName>
    </submittedName>
</protein>
<evidence type="ECO:0000313" key="5">
    <source>
        <dbReference type="Proteomes" id="UP000050280"/>
    </source>
</evidence>
<name>A0A0P7AJG8_9FLAO</name>
<dbReference type="InterPro" id="IPR007837">
    <property type="entry name" value="DinB"/>
</dbReference>
<dbReference type="PANTHER" id="PTHR37302">
    <property type="entry name" value="SLR1116 PROTEIN"/>
    <property type="match status" value="1"/>
</dbReference>
<dbReference type="PANTHER" id="PTHR37302:SF3">
    <property type="entry name" value="DAMAGE-INDUCIBLE PROTEIN DINB"/>
    <property type="match status" value="1"/>
</dbReference>
<dbReference type="Proteomes" id="UP000050280">
    <property type="component" value="Unassembled WGS sequence"/>
</dbReference>
<feature type="binding site" evidence="3">
    <location>
        <position position="122"/>
    </location>
    <ligand>
        <name>a divalent metal cation</name>
        <dbReference type="ChEBI" id="CHEBI:60240"/>
    </ligand>
</feature>
<evidence type="ECO:0000256" key="2">
    <source>
        <dbReference type="ARBA" id="ARBA00022723"/>
    </source>
</evidence>
<reference evidence="4 5" key="1">
    <citation type="submission" date="2015-09" db="EMBL/GenBank/DDBJ databases">
        <title>Genome sequence of the marine flavobacterium Croceitalea dokdonensis DOKDO 023 that contains proton- and sodium-pumping rhodopsins.</title>
        <authorList>
            <person name="Kwon S.-K."/>
            <person name="Lee H.K."/>
            <person name="Kwak M.-J."/>
            <person name="Kim J.F."/>
        </authorList>
    </citation>
    <scope>NUCLEOTIDE SEQUENCE [LARGE SCALE GENOMIC DNA]</scope>
    <source>
        <strain evidence="4 5">DOKDO 023</strain>
    </source>
</reference>
<feature type="binding site" evidence="3">
    <location>
        <position position="39"/>
    </location>
    <ligand>
        <name>a divalent metal cation</name>
        <dbReference type="ChEBI" id="CHEBI:60240"/>
    </ligand>
</feature>
<dbReference type="InterPro" id="IPR034660">
    <property type="entry name" value="DinB/YfiT-like"/>
</dbReference>
<dbReference type="PATRIC" id="fig|1300341.3.peg.1787"/>
<dbReference type="RefSeq" id="WP_054558782.1">
    <property type="nucleotide sequence ID" value="NZ_LDJX01000003.1"/>
</dbReference>
<evidence type="ECO:0000256" key="1">
    <source>
        <dbReference type="ARBA" id="ARBA00008635"/>
    </source>
</evidence>
<dbReference type="Gene3D" id="1.20.120.450">
    <property type="entry name" value="dinb family like domain"/>
    <property type="match status" value="1"/>
</dbReference>
<feature type="binding site" evidence="3">
    <location>
        <position position="118"/>
    </location>
    <ligand>
        <name>a divalent metal cation</name>
        <dbReference type="ChEBI" id="CHEBI:60240"/>
    </ligand>
</feature>
<evidence type="ECO:0000256" key="3">
    <source>
        <dbReference type="PIRSR" id="PIRSR607837-1"/>
    </source>
</evidence>
<keyword evidence="5" id="KW-1185">Reference proteome</keyword>
<proteinExistence type="inferred from homology"/>